<sequence>MDGIPRCPDERTRASGGRCTKESSVVHWTLEWIPGVGPVQYLGTDAEGGQEEDLVSEVTMESIGENYENFDDAHALGEAFPPDGGEVGSQGDQTADNPPWTMNEDAGDPTGPRPMLPDPNRPDLSTPAGLGVVRSQPSTRSFDDDYEGWAPGAESPERGRPARPDDKNADAPSVPPGANPPPSPLPRGNGGEAMSGGRPGQRQYWDQTGGE</sequence>
<feature type="region of interest" description="Disordered" evidence="1">
    <location>
        <begin position="1"/>
        <end position="21"/>
    </location>
</feature>
<evidence type="ECO:0000313" key="3">
    <source>
        <dbReference type="Proteomes" id="UP001165121"/>
    </source>
</evidence>
<keyword evidence="3" id="KW-1185">Reference proteome</keyword>
<feature type="compositionally biased region" description="Gly residues" evidence="1">
    <location>
        <begin position="188"/>
        <end position="199"/>
    </location>
</feature>
<organism evidence="2 3">
    <name type="scientific">Phytophthora fragariaefolia</name>
    <dbReference type="NCBI Taxonomy" id="1490495"/>
    <lineage>
        <taxon>Eukaryota</taxon>
        <taxon>Sar</taxon>
        <taxon>Stramenopiles</taxon>
        <taxon>Oomycota</taxon>
        <taxon>Peronosporomycetes</taxon>
        <taxon>Peronosporales</taxon>
        <taxon>Peronosporaceae</taxon>
        <taxon>Phytophthora</taxon>
    </lineage>
</organism>
<dbReference type="OrthoDB" id="114960at2759"/>
<dbReference type="EMBL" id="BSXT01001881">
    <property type="protein sequence ID" value="GMF45765.1"/>
    <property type="molecule type" value="Genomic_DNA"/>
</dbReference>
<dbReference type="AlphaFoldDB" id="A0A9W7CYK5"/>
<dbReference type="Proteomes" id="UP001165121">
    <property type="component" value="Unassembled WGS sequence"/>
</dbReference>
<feature type="compositionally biased region" description="Basic and acidic residues" evidence="1">
    <location>
        <begin position="155"/>
        <end position="169"/>
    </location>
</feature>
<accession>A0A9W7CYK5</accession>
<evidence type="ECO:0000313" key="2">
    <source>
        <dbReference type="EMBL" id="GMF45765.1"/>
    </source>
</evidence>
<proteinExistence type="predicted"/>
<feature type="region of interest" description="Disordered" evidence="1">
    <location>
        <begin position="63"/>
        <end position="211"/>
    </location>
</feature>
<protein>
    <submittedName>
        <fullName evidence="2">Unnamed protein product</fullName>
    </submittedName>
</protein>
<reference evidence="2" key="1">
    <citation type="submission" date="2023-04" db="EMBL/GenBank/DDBJ databases">
        <title>Phytophthora fragariaefolia NBRC 109709.</title>
        <authorList>
            <person name="Ichikawa N."/>
            <person name="Sato H."/>
            <person name="Tonouchi N."/>
        </authorList>
    </citation>
    <scope>NUCLEOTIDE SEQUENCE</scope>
    <source>
        <strain evidence="2">NBRC 109709</strain>
    </source>
</reference>
<gene>
    <name evidence="2" type="ORF">Pfra01_001654500</name>
</gene>
<name>A0A9W7CYK5_9STRA</name>
<comment type="caution">
    <text evidence="2">The sequence shown here is derived from an EMBL/GenBank/DDBJ whole genome shotgun (WGS) entry which is preliminary data.</text>
</comment>
<feature type="compositionally biased region" description="Pro residues" evidence="1">
    <location>
        <begin position="173"/>
        <end position="185"/>
    </location>
</feature>
<evidence type="ECO:0000256" key="1">
    <source>
        <dbReference type="SAM" id="MobiDB-lite"/>
    </source>
</evidence>